<accession>A0A6V8K827</accession>
<dbReference type="PROSITE" id="PS51318">
    <property type="entry name" value="TAT"/>
    <property type="match status" value="1"/>
</dbReference>
<dbReference type="AlphaFoldDB" id="A0A6V8K827"/>
<gene>
    <name evidence="2" type="ORF">Phou_055420</name>
</gene>
<keyword evidence="3" id="KW-1185">Reference proteome</keyword>
<evidence type="ECO:0000313" key="2">
    <source>
        <dbReference type="EMBL" id="GFJ81362.1"/>
    </source>
</evidence>
<proteinExistence type="predicted"/>
<dbReference type="EMBL" id="BLPF01000002">
    <property type="protein sequence ID" value="GFJ81362.1"/>
    <property type="molecule type" value="Genomic_DNA"/>
</dbReference>
<name>A0A6V8K827_9ACTN</name>
<keyword evidence="1" id="KW-0732">Signal</keyword>
<dbReference type="RefSeq" id="WP_173060452.1">
    <property type="nucleotide sequence ID" value="NZ_BAABGO010000019.1"/>
</dbReference>
<feature type="chain" id="PRO_5028896498" description="Peptidase inhibitor family I36" evidence="1">
    <location>
        <begin position="29"/>
        <end position="143"/>
    </location>
</feature>
<comment type="caution">
    <text evidence="2">The sequence shown here is derived from an EMBL/GenBank/DDBJ whole genome shotgun (WGS) entry which is preliminary data.</text>
</comment>
<evidence type="ECO:0000256" key="1">
    <source>
        <dbReference type="SAM" id="SignalP"/>
    </source>
</evidence>
<organism evidence="2 3">
    <name type="scientific">Phytohabitans houttuyneae</name>
    <dbReference type="NCBI Taxonomy" id="1076126"/>
    <lineage>
        <taxon>Bacteria</taxon>
        <taxon>Bacillati</taxon>
        <taxon>Actinomycetota</taxon>
        <taxon>Actinomycetes</taxon>
        <taxon>Micromonosporales</taxon>
        <taxon>Micromonosporaceae</taxon>
    </lineage>
</organism>
<dbReference type="Proteomes" id="UP000482800">
    <property type="component" value="Unassembled WGS sequence"/>
</dbReference>
<feature type="signal peptide" evidence="1">
    <location>
        <begin position="1"/>
        <end position="28"/>
    </location>
</feature>
<reference evidence="2 3" key="1">
    <citation type="submission" date="2020-03" db="EMBL/GenBank/DDBJ databases">
        <title>Whole genome shotgun sequence of Phytohabitans houttuyneae NBRC 108639.</title>
        <authorList>
            <person name="Komaki H."/>
            <person name="Tamura T."/>
        </authorList>
    </citation>
    <scope>NUCLEOTIDE SEQUENCE [LARGE SCALE GENOMIC DNA]</scope>
    <source>
        <strain evidence="2 3">NBRC 108639</strain>
    </source>
</reference>
<reference evidence="2 3" key="2">
    <citation type="submission" date="2020-03" db="EMBL/GenBank/DDBJ databases">
        <authorList>
            <person name="Ichikawa N."/>
            <person name="Kimura A."/>
            <person name="Kitahashi Y."/>
            <person name="Uohara A."/>
        </authorList>
    </citation>
    <scope>NUCLEOTIDE SEQUENCE [LARGE SCALE GENOMIC DNA]</scope>
    <source>
        <strain evidence="2 3">NBRC 108639</strain>
    </source>
</reference>
<protein>
    <recommendedName>
        <fullName evidence="4">Peptidase inhibitor family I36</fullName>
    </recommendedName>
</protein>
<dbReference type="InterPro" id="IPR006311">
    <property type="entry name" value="TAT_signal"/>
</dbReference>
<evidence type="ECO:0008006" key="4">
    <source>
        <dbReference type="Google" id="ProtNLM"/>
    </source>
</evidence>
<sequence length="143" mass="15369">MGNTRRFFTAAVAAFMAAALWPAAPAAADPSCPPSHHCGFVLGIGSDRHAFFNSDPDFRDNYFPSGVTVDNNIQSASNSSSGNYRSVYYYGYNYSNYNFCVNPGGRVESWELSNNGVRGDYIGQADESGSLRMIVGASAACFS</sequence>
<evidence type="ECO:0000313" key="3">
    <source>
        <dbReference type="Proteomes" id="UP000482800"/>
    </source>
</evidence>